<keyword evidence="1" id="KW-0479">Metal-binding</keyword>
<keyword evidence="1" id="KW-0862">Zinc</keyword>
<proteinExistence type="predicted"/>
<name>A0A0F6YLA8_9BACT</name>
<dbReference type="RefSeq" id="WP_053236283.1">
    <property type="nucleotide sequence ID" value="NZ_CP011125.1"/>
</dbReference>
<evidence type="ECO:0000313" key="4">
    <source>
        <dbReference type="Proteomes" id="UP000034883"/>
    </source>
</evidence>
<evidence type="ECO:0000256" key="1">
    <source>
        <dbReference type="PROSITE-ProRule" id="PRU00325"/>
    </source>
</evidence>
<evidence type="ECO:0000313" key="3">
    <source>
        <dbReference type="EMBL" id="AKF09216.1"/>
    </source>
</evidence>
<dbReference type="EMBL" id="CP011125">
    <property type="protein sequence ID" value="AKF09216.1"/>
    <property type="molecule type" value="Genomic_DNA"/>
</dbReference>
<protein>
    <recommendedName>
        <fullName evidence="2">SWIM-type domain-containing protein</fullName>
    </recommendedName>
</protein>
<dbReference type="InterPro" id="IPR007527">
    <property type="entry name" value="Znf_SWIM"/>
</dbReference>
<evidence type="ECO:0000259" key="2">
    <source>
        <dbReference type="PROSITE" id="PS50966"/>
    </source>
</evidence>
<dbReference type="GO" id="GO:0008270">
    <property type="term" value="F:zinc ion binding"/>
    <property type="evidence" value="ECO:0007669"/>
    <property type="project" value="UniProtKB-KW"/>
</dbReference>
<reference evidence="3 4" key="1">
    <citation type="submission" date="2015-03" db="EMBL/GenBank/DDBJ databases">
        <title>Genome assembly of Sandaracinus amylolyticus DSM 53668.</title>
        <authorList>
            <person name="Sharma G."/>
            <person name="Subramanian S."/>
        </authorList>
    </citation>
    <scope>NUCLEOTIDE SEQUENCE [LARGE SCALE GENOMIC DNA]</scope>
    <source>
        <strain evidence="3 4">DSM 53668</strain>
    </source>
</reference>
<dbReference type="STRING" id="927083.DB32_006365"/>
<dbReference type="AlphaFoldDB" id="A0A0F6YLA8"/>
<feature type="domain" description="SWIM-type" evidence="2">
    <location>
        <begin position="504"/>
        <end position="545"/>
    </location>
</feature>
<accession>A0A0F6YLA8</accession>
<dbReference type="PROSITE" id="PS50966">
    <property type="entry name" value="ZF_SWIM"/>
    <property type="match status" value="1"/>
</dbReference>
<gene>
    <name evidence="3" type="ORF">DB32_006365</name>
</gene>
<dbReference type="OrthoDB" id="7821105at2"/>
<keyword evidence="1" id="KW-0863">Zinc-finger</keyword>
<dbReference type="Proteomes" id="UP000034883">
    <property type="component" value="Chromosome"/>
</dbReference>
<dbReference type="KEGG" id="samy:DB32_006365"/>
<keyword evidence="4" id="KW-1185">Reference proteome</keyword>
<sequence>MNYELRYLGKSSVDQGPYRSTLRFSPNLARDRVWLDGELRDPLRFREAISALHAVVVGDLKFEKRDKSAYEAWKKAQLEEEARIRSEVRTKEQVRLAAEIASSPPSKDLESQFRTMHRVYWDARVKWANELAKNDPQLFRSLVPCDPIVTVADDVVFFECFSKDESSYGALYLDREQLDGAHQAAPGTTNVDYSLPLFDHFQGLRTYRATRLKVDPEGFEVRVEGHADYREEKIDLPPSWLRGFGQISAATGLPMRRVSLDVASVYSVLAHLKRHREKEGPRAIRFELVRGKPARLVLEPWNVAIEDRGVAYDGEKDETIKVWGRRRLFALARLLPIAERIDVHLLGNGLPSIWIVTMPGMRFVLALSGWTSNDWSGGTNLDLITGTFTADAATLERVGSTLRVRRTGTPASLASETGDAQKSVAAALHRLSKQGQAVYDFAAGAYRFRDVVEAREAEKVIGPEPEELTAARKLFVEHRVKIEREEALRGGKRLLVARISGESPETILDRDGVFSRARCTCTHHRRFGLRNGACRHLLALRLMVIGSADVRLAAGSIGGSFFG</sequence>
<organism evidence="3 4">
    <name type="scientific">Sandaracinus amylolyticus</name>
    <dbReference type="NCBI Taxonomy" id="927083"/>
    <lineage>
        <taxon>Bacteria</taxon>
        <taxon>Pseudomonadati</taxon>
        <taxon>Myxococcota</taxon>
        <taxon>Polyangia</taxon>
        <taxon>Polyangiales</taxon>
        <taxon>Sandaracinaceae</taxon>
        <taxon>Sandaracinus</taxon>
    </lineage>
</organism>